<name>A0A2I2GGT3_9EURO</name>
<feature type="non-terminal residue" evidence="1">
    <location>
        <position position="1"/>
    </location>
</feature>
<dbReference type="Proteomes" id="UP000234275">
    <property type="component" value="Unassembled WGS sequence"/>
</dbReference>
<dbReference type="RefSeq" id="XP_024707384.1">
    <property type="nucleotide sequence ID" value="XM_024843808.1"/>
</dbReference>
<sequence length="170" mass="19450">SFPNPFLRARGLSGTTTPAGVGWNDDLILEVLGDDGQPKYPHVTMTMLHNYNGHENSMLYGELAPLISAMRSRANQPLVTDEEEMEKLYDEKRDVFPEKQRVFPMEKRFPVLMLSFLGPQHARIFYACLDGKNLIIRQSKLYSFESKADAPVELFARFLLSTPRDERVRG</sequence>
<comment type="caution">
    <text evidence="1">The sequence shown here is derived from an EMBL/GenBank/DDBJ whole genome shotgun (WGS) entry which is preliminary data.</text>
</comment>
<protein>
    <submittedName>
        <fullName evidence="1">Uncharacterized protein</fullName>
    </submittedName>
</protein>
<accession>A0A2I2GGT3</accession>
<organism evidence="1 2">
    <name type="scientific">Aspergillus steynii IBT 23096</name>
    <dbReference type="NCBI Taxonomy" id="1392250"/>
    <lineage>
        <taxon>Eukaryota</taxon>
        <taxon>Fungi</taxon>
        <taxon>Dikarya</taxon>
        <taxon>Ascomycota</taxon>
        <taxon>Pezizomycotina</taxon>
        <taxon>Eurotiomycetes</taxon>
        <taxon>Eurotiomycetidae</taxon>
        <taxon>Eurotiales</taxon>
        <taxon>Aspergillaceae</taxon>
        <taxon>Aspergillus</taxon>
        <taxon>Aspergillus subgen. Circumdati</taxon>
    </lineage>
</organism>
<dbReference type="OrthoDB" id="4436899at2759"/>
<keyword evidence="2" id="KW-1185">Reference proteome</keyword>
<evidence type="ECO:0000313" key="2">
    <source>
        <dbReference type="Proteomes" id="UP000234275"/>
    </source>
</evidence>
<reference evidence="1 2" key="1">
    <citation type="submission" date="2016-12" db="EMBL/GenBank/DDBJ databases">
        <title>The genomes of Aspergillus section Nigri reveals drivers in fungal speciation.</title>
        <authorList>
            <consortium name="DOE Joint Genome Institute"/>
            <person name="Vesth T.C."/>
            <person name="Nybo J."/>
            <person name="Theobald S."/>
            <person name="Brandl J."/>
            <person name="Frisvad J.C."/>
            <person name="Nielsen K.F."/>
            <person name="Lyhne E.K."/>
            <person name="Kogle M.E."/>
            <person name="Kuo A."/>
            <person name="Riley R."/>
            <person name="Clum A."/>
            <person name="Nolan M."/>
            <person name="Lipzen A."/>
            <person name="Salamov A."/>
            <person name="Henrissat B."/>
            <person name="Wiebenga A."/>
            <person name="De Vries R.P."/>
            <person name="Grigoriev I.V."/>
            <person name="Mortensen U.H."/>
            <person name="Andersen M.R."/>
            <person name="Baker S.E."/>
        </authorList>
    </citation>
    <scope>NUCLEOTIDE SEQUENCE [LARGE SCALE GENOMIC DNA]</scope>
    <source>
        <strain evidence="1 2">IBT 23096</strain>
    </source>
</reference>
<dbReference type="AlphaFoldDB" id="A0A2I2GGT3"/>
<dbReference type="GeneID" id="36551508"/>
<dbReference type="STRING" id="1392250.A0A2I2GGT3"/>
<evidence type="ECO:0000313" key="1">
    <source>
        <dbReference type="EMBL" id="PLB52082.1"/>
    </source>
</evidence>
<dbReference type="VEuPathDB" id="FungiDB:P170DRAFT_350521"/>
<dbReference type="EMBL" id="MSFO01000002">
    <property type="protein sequence ID" value="PLB52082.1"/>
    <property type="molecule type" value="Genomic_DNA"/>
</dbReference>
<gene>
    <name evidence="1" type="ORF">P170DRAFT_350521</name>
</gene>
<proteinExistence type="predicted"/>